<reference evidence="1 2" key="1">
    <citation type="submission" date="2018-10" db="EMBL/GenBank/DDBJ databases">
        <authorList>
            <person name="Chen W.-M."/>
        </authorList>
    </citation>
    <scope>NUCLEOTIDE SEQUENCE [LARGE SCALE GENOMIC DNA]</scope>
    <source>
        <strain evidence="1 2">H-5</strain>
    </source>
</reference>
<sequence length="197" mass="22020">MSIKPLTKNQFSEVVACYGKAFAGWDVVAGERLIRSSGPLLQQIGFEALRSGAYRPSVAVRVLIAPGVVLLPQFLDIRHREIFAREHASKWERVVEAIEQQIYPSVRAPLDVREVIELSTKLTSGSANDMCGLAALNAYIGNREEALAWCRQLDDKMRASNRQLEKWEAAYLRYTKDLAAAINAGEVDAYLQRQKVA</sequence>
<dbReference type="EMBL" id="RJVP01000004">
    <property type="protein sequence ID" value="ROH85915.1"/>
    <property type="molecule type" value="Genomic_DNA"/>
</dbReference>
<comment type="caution">
    <text evidence="1">The sequence shown here is derived from an EMBL/GenBank/DDBJ whole genome shotgun (WGS) entry which is preliminary data.</text>
</comment>
<proteinExistence type="predicted"/>
<dbReference type="RefSeq" id="WP_123237689.1">
    <property type="nucleotide sequence ID" value="NZ_RJVP01000004.1"/>
</dbReference>
<organism evidence="1 2">
    <name type="scientific">Pseudomethylobacillus aquaticus</name>
    <dbReference type="NCBI Taxonomy" id="2676064"/>
    <lineage>
        <taxon>Bacteria</taxon>
        <taxon>Pseudomonadati</taxon>
        <taxon>Pseudomonadota</taxon>
        <taxon>Betaproteobacteria</taxon>
        <taxon>Nitrosomonadales</taxon>
        <taxon>Methylophilaceae</taxon>
        <taxon>Pseudomethylobacillus</taxon>
    </lineage>
</organism>
<dbReference type="AlphaFoldDB" id="A0A3N0UZP4"/>
<evidence type="ECO:0000313" key="2">
    <source>
        <dbReference type="Proteomes" id="UP000275137"/>
    </source>
</evidence>
<protein>
    <recommendedName>
        <fullName evidence="3">DUF4304 domain-containing protein</fullName>
    </recommendedName>
</protein>
<gene>
    <name evidence="1" type="ORF">ED236_09305</name>
</gene>
<accession>A0A3N0UZP4</accession>
<evidence type="ECO:0008006" key="3">
    <source>
        <dbReference type="Google" id="ProtNLM"/>
    </source>
</evidence>
<evidence type="ECO:0000313" key="1">
    <source>
        <dbReference type="EMBL" id="ROH85915.1"/>
    </source>
</evidence>
<dbReference type="Proteomes" id="UP000275137">
    <property type="component" value="Unassembled WGS sequence"/>
</dbReference>
<name>A0A3N0UZP4_9PROT</name>
<keyword evidence="2" id="KW-1185">Reference proteome</keyword>